<evidence type="ECO:0000256" key="9">
    <source>
        <dbReference type="ARBA" id="ARBA00030073"/>
    </source>
</evidence>
<keyword evidence="8" id="KW-0560">Oxidoreductase</keyword>
<evidence type="ECO:0000256" key="3">
    <source>
        <dbReference type="ARBA" id="ARBA00009723"/>
    </source>
</evidence>
<accession>F8P731</accession>
<feature type="domain" description="Bacterial bifunctional deaminase-reductase C-terminal" evidence="13">
    <location>
        <begin position="29"/>
        <end position="230"/>
    </location>
</feature>
<keyword evidence="7" id="KW-0521">NADP</keyword>
<evidence type="ECO:0000313" key="14">
    <source>
        <dbReference type="EMBL" id="EGO21247.1"/>
    </source>
</evidence>
<organism>
    <name type="scientific">Serpula lacrymans var. lacrymans (strain S7.9)</name>
    <name type="common">Dry rot fungus</name>
    <dbReference type="NCBI Taxonomy" id="578457"/>
    <lineage>
        <taxon>Eukaryota</taxon>
        <taxon>Fungi</taxon>
        <taxon>Dikarya</taxon>
        <taxon>Basidiomycota</taxon>
        <taxon>Agaricomycotina</taxon>
        <taxon>Agaricomycetes</taxon>
        <taxon>Agaricomycetidae</taxon>
        <taxon>Boletales</taxon>
        <taxon>Coniophorineae</taxon>
        <taxon>Serpulaceae</taxon>
        <taxon>Serpula</taxon>
    </lineage>
</organism>
<dbReference type="InterPro" id="IPR002734">
    <property type="entry name" value="RibDG_C"/>
</dbReference>
<dbReference type="InterPro" id="IPR024072">
    <property type="entry name" value="DHFR-like_dom_sf"/>
</dbReference>
<dbReference type="SUPFAM" id="SSF53597">
    <property type="entry name" value="Dihydrofolate reductase-like"/>
    <property type="match status" value="1"/>
</dbReference>
<reference evidence="14" key="1">
    <citation type="submission" date="2011-04" db="EMBL/GenBank/DDBJ databases">
        <title>Evolution of plant cell wall degrading machinery underlies the functional diversity of forest fungi.</title>
        <authorList>
            <consortium name="US DOE Joint Genome Institute (JGI-PGF)"/>
            <person name="Eastwood D.C."/>
            <person name="Floudas D."/>
            <person name="Binder M."/>
            <person name="Majcherczyk A."/>
            <person name="Schneider P."/>
            <person name="Aerts A."/>
            <person name="Asiegbu F.O."/>
            <person name="Baker S.E."/>
            <person name="Barry K."/>
            <person name="Bendiksby M."/>
            <person name="Blumentritt M."/>
            <person name="Coutinho P.M."/>
            <person name="Cullen D."/>
            <person name="Cullen D."/>
            <person name="Gathman A."/>
            <person name="Goodell B."/>
            <person name="Henrissat B."/>
            <person name="Ihrmark K."/>
            <person name="Kauserud H."/>
            <person name="Kohler A."/>
            <person name="LaButti K."/>
            <person name="Lapidus A."/>
            <person name="Lavin J.L."/>
            <person name="Lee Y.-H."/>
            <person name="Lindquist E."/>
            <person name="Lilly W."/>
            <person name="Lucas S."/>
            <person name="Morin E."/>
            <person name="Murat C."/>
            <person name="Oguiza J.A."/>
            <person name="Park J."/>
            <person name="Pisabarro A.G."/>
            <person name="Riley R."/>
            <person name="Rosling A."/>
            <person name="Salamov A."/>
            <person name="Schmidt O."/>
            <person name="Schmutz J."/>
            <person name="Skrede I."/>
            <person name="Stenlid J."/>
            <person name="Wiebenga A."/>
            <person name="Xie X."/>
            <person name="Kues U."/>
            <person name="Hibbett D.S."/>
            <person name="Hoffmeister D."/>
            <person name="Hogberg N."/>
            <person name="Martin F."/>
            <person name="Grigoriev I.V."/>
            <person name="Watkinson S.C."/>
        </authorList>
    </citation>
    <scope>NUCLEOTIDE SEQUENCE</scope>
    <source>
        <strain evidence="14">S7.9</strain>
    </source>
</reference>
<dbReference type="EMBL" id="GL945439">
    <property type="protein sequence ID" value="EGO21247.1"/>
    <property type="molecule type" value="Genomic_DNA"/>
</dbReference>
<dbReference type="RefSeq" id="XP_007322204.1">
    <property type="nucleotide sequence ID" value="XM_007322142.1"/>
</dbReference>
<comment type="function">
    <text evidence="1">Catalyzes an early step in riboflavin biosynthesis, the NADPH-dependent reduction of the ribose side chain of 2,5-diamino-6-ribosylamino-4(3H)-pyrimidinone 5'-phosphate, yielding 2,5-diamino-6-ribitylamino-4(3H)-pyrimidinone 5'-phosphate.</text>
</comment>
<evidence type="ECO:0000256" key="4">
    <source>
        <dbReference type="ARBA" id="ARBA00012851"/>
    </source>
</evidence>
<evidence type="ECO:0000256" key="2">
    <source>
        <dbReference type="ARBA" id="ARBA00005104"/>
    </source>
</evidence>
<protein>
    <recommendedName>
        <fullName evidence="5">2,5-diamino-6-ribosylamino-4(3H)-pyrimidinone 5'-phosphate reductase</fullName>
        <ecNumber evidence="4">1.1.1.302</ecNumber>
    </recommendedName>
    <alternativeName>
        <fullName evidence="10">2,5-diamino-6-(5-phospho-D-ribosylamino)pyrimidin-4(3H)-one reductase</fullName>
    </alternativeName>
    <alternativeName>
        <fullName evidence="9">2,5-diamino-6-ribitylamino-4(3H)-pyrimidinone 5'-phosphate synthase</fullName>
    </alternativeName>
</protein>
<evidence type="ECO:0000256" key="5">
    <source>
        <dbReference type="ARBA" id="ARBA00015035"/>
    </source>
</evidence>
<dbReference type="GO" id="GO:0009231">
    <property type="term" value="P:riboflavin biosynthetic process"/>
    <property type="evidence" value="ECO:0007669"/>
    <property type="project" value="UniProtKB-KW"/>
</dbReference>
<gene>
    <name evidence="14" type="ORF">SERLADRAFT_476194</name>
</gene>
<keyword evidence="6" id="KW-0686">Riboflavin biosynthesis</keyword>
<dbReference type="Pfam" id="PF01872">
    <property type="entry name" value="RibD_C"/>
    <property type="match status" value="1"/>
</dbReference>
<dbReference type="Proteomes" id="UP000008064">
    <property type="component" value="Unassembled WGS sequence"/>
</dbReference>
<dbReference type="OrthoDB" id="5432at2759"/>
<dbReference type="PANTHER" id="PTHR38011:SF7">
    <property type="entry name" value="2,5-DIAMINO-6-RIBOSYLAMINO-4(3H)-PYRIMIDINONE 5'-PHOSPHATE REDUCTASE"/>
    <property type="match status" value="1"/>
</dbReference>
<evidence type="ECO:0000256" key="10">
    <source>
        <dbReference type="ARBA" id="ARBA00031630"/>
    </source>
</evidence>
<evidence type="ECO:0000259" key="13">
    <source>
        <dbReference type="Pfam" id="PF01872"/>
    </source>
</evidence>
<evidence type="ECO:0000256" key="8">
    <source>
        <dbReference type="ARBA" id="ARBA00023002"/>
    </source>
</evidence>
<dbReference type="EC" id="1.1.1.302" evidence="4"/>
<dbReference type="GeneID" id="18820764"/>
<dbReference type="HOGENOM" id="CLU_036590_6_0_1"/>
<evidence type="ECO:0000256" key="11">
    <source>
        <dbReference type="ARBA" id="ARBA00047550"/>
    </source>
</evidence>
<sequence>MKDHPPAFLTYALGRTGLDLIPNAQNHRPQVTLTFAQSLDGKIAGSGGKQLSLSGEESMIMTHWMRTMHDVILIGIGTALNDNPQLNVRLLPQASQSGFYHIPRPVILDSNLRLDTECKLLKNYKGGNGRRPWVFCAQLSSGSPERKMRKRALEEAGASVFEIPAAVTGHLSIPALLEQLHALGTRSIMVEGGAKVIGSFLSNSQKSDAAGLVDVLIVTVAPIMVGNEGVGYEANTNEGHAPLIQHIRTELMGKDTVIAGKLN</sequence>
<dbReference type="AlphaFoldDB" id="F8P731"/>
<comment type="catalytic activity">
    <reaction evidence="12">
        <text>2,5-diamino-6-(1-D-ribitylamino)pyrimidin-4(3H)-one 5'-phosphate + NADP(+) = 2,5-diamino-6-(1-D-ribosylamino)pyrimidin-4(3H)-one 5'-phosphate + NADPH + H(+)</text>
        <dbReference type="Rhea" id="RHEA:27278"/>
        <dbReference type="ChEBI" id="CHEBI:15378"/>
        <dbReference type="ChEBI" id="CHEBI:57783"/>
        <dbReference type="ChEBI" id="CHEBI:58349"/>
        <dbReference type="ChEBI" id="CHEBI:58890"/>
        <dbReference type="ChEBI" id="CHEBI:59545"/>
        <dbReference type="EC" id="1.1.1.302"/>
    </reaction>
</comment>
<comment type="catalytic activity">
    <reaction evidence="11">
        <text>2,5-diamino-6-(1-D-ribitylamino)pyrimidin-4(3H)-one 5'-phosphate + NAD(+) = 2,5-diamino-6-(1-D-ribosylamino)pyrimidin-4(3H)-one 5'-phosphate + NADH + H(+)</text>
        <dbReference type="Rhea" id="RHEA:27274"/>
        <dbReference type="ChEBI" id="CHEBI:15378"/>
        <dbReference type="ChEBI" id="CHEBI:57540"/>
        <dbReference type="ChEBI" id="CHEBI:57945"/>
        <dbReference type="ChEBI" id="CHEBI:58890"/>
        <dbReference type="ChEBI" id="CHEBI:59545"/>
        <dbReference type="EC" id="1.1.1.302"/>
    </reaction>
</comment>
<comment type="pathway">
    <text evidence="2">Cofactor biosynthesis; riboflavin biosynthesis.</text>
</comment>
<proteinExistence type="inferred from homology"/>
<evidence type="ECO:0000256" key="1">
    <source>
        <dbReference type="ARBA" id="ARBA00003555"/>
    </source>
</evidence>
<dbReference type="Gene3D" id="3.40.430.10">
    <property type="entry name" value="Dihydrofolate Reductase, subunit A"/>
    <property type="match status" value="1"/>
</dbReference>
<dbReference type="PANTHER" id="PTHR38011">
    <property type="entry name" value="DIHYDROFOLATE REDUCTASE FAMILY PROTEIN (AFU_ORTHOLOGUE AFUA_8G06820)"/>
    <property type="match status" value="1"/>
</dbReference>
<comment type="similarity">
    <text evidence="3">Belongs to the HTP reductase family.</text>
</comment>
<dbReference type="InterPro" id="IPR050765">
    <property type="entry name" value="Riboflavin_Biosynth_HTPR"/>
</dbReference>
<name>F8P731_SERL9</name>
<evidence type="ECO:0000256" key="6">
    <source>
        <dbReference type="ARBA" id="ARBA00022619"/>
    </source>
</evidence>
<evidence type="ECO:0000256" key="12">
    <source>
        <dbReference type="ARBA" id="ARBA00049020"/>
    </source>
</evidence>
<dbReference type="GO" id="GO:0008703">
    <property type="term" value="F:5-amino-6-(5-phosphoribosylamino)uracil reductase activity"/>
    <property type="evidence" value="ECO:0007669"/>
    <property type="project" value="InterPro"/>
</dbReference>
<dbReference type="KEGG" id="sla:SERLADRAFT_476194"/>
<evidence type="ECO:0000256" key="7">
    <source>
        <dbReference type="ARBA" id="ARBA00022857"/>
    </source>
</evidence>